<keyword evidence="13" id="KW-0844">Vision</keyword>
<keyword evidence="9 14" id="KW-0472">Membrane</keyword>
<reference evidence="17" key="1">
    <citation type="journal article" date="2012" name="Mol. Biol. Evol.">
        <title>Opsins in onychophora (velvet worms) suggest a single origin and subsequent diversification of visual pigments in arthropods.</title>
        <authorList>
            <person name="Hering L."/>
            <person name="Henze M.J."/>
            <person name="Kohler M."/>
            <person name="Kelber A."/>
            <person name="Bleidorn C."/>
            <person name="Leschke M."/>
            <person name="Nickel B."/>
            <person name="Meyer M."/>
            <person name="Kircher M."/>
            <person name="Sunnucks P."/>
            <person name="Mayer G."/>
        </authorList>
    </citation>
    <scope>NUCLEOTIDE SEQUENCE</scope>
    <source>
        <strain evidence="17">OH2011</strain>
    </source>
</reference>
<sequence length="873" mass="97447">MDIANDTEFNNASYYSNISAALIQHNTYSTFPSDTSTDPSQHNETIYIESTTQQMTTLLSQSAASAFSIIMNTTSSVVSLEFNSTTVLSEPSAAALEYDTSIWGNTSELLANISSIWKPAHIPKDIWVHPHWYQFPPQTDLMHFIFGLSICVLGLFSVIGNFAVMWVFSGIKGLRTPSNLFIINLAFSDFMMMATNFPIYVYNSYRTQWSFGSLVCEIYGFCGAFFGTLSIMTMAVISIDRYYVIVKPFVVMRKMNHTRASGIIAGVWIYVLAWCLPPFIGWNAYVVEGFLTTCSFDYLSQDLFNRAFVFGLFIGAYAFPLAVIVYCYFYIVKEVAKHEAEFKKKAKEMNVASLRGNEEFMKKRREIKTAKIALSIIFLWVFAWTPYAAVALMGVFTDQSKITPLLSQLPAVFAKTASVYNPLVYAISHPKFRAGLRKKIPWLTCIPIEVSKSMADASSSASLSRQSSVASNIDSVRGGSIREKTQRDPEIADTKHKKDPSLDSSKDSNLDSGIPETPNTMQMTTIEKKTLPQPKEQGQKVVDSVPEGTNQAPDKTSEQSSEVPKNVSSVPGETTSGTQKISEQSSENQKNMNSVPGDSIPGTLEKQNQIEENKIIANNIPGNSIVETIKKQDTVIEEHKKNLNSVPGDSDPGTLKKQLNKEIIGISSAIISDNSDQNGIKKQLSIEKSSINQVNNHLQESKKEIILSVSEQNASSKQYSHFVPLTENTDLGQAMLVPPMTFAAHIGPYCNYFDLKCEEPSHLGSPSDDYLPLASYPPDLARYMTYFNPTMEEVETMSNTSLKNENENIKPLKERSKQNIPFHSNYASPNEGPPIWVMRSYPGSSHHRKTLPPNVQASMEQYQSRRTSFTKEY</sequence>
<feature type="compositionally biased region" description="Polar residues" evidence="15">
    <location>
        <begin position="853"/>
        <end position="867"/>
    </location>
</feature>
<dbReference type="InterPro" id="IPR001760">
    <property type="entry name" value="Opsin"/>
</dbReference>
<dbReference type="PRINTS" id="PR00237">
    <property type="entry name" value="GPCRRHODOPSN"/>
</dbReference>
<dbReference type="PANTHER" id="PTHR24240">
    <property type="entry name" value="OPSIN"/>
    <property type="match status" value="1"/>
</dbReference>
<dbReference type="EMBL" id="JQ780373">
    <property type="protein sequence ID" value="AFM43712.1"/>
    <property type="molecule type" value="mRNA"/>
</dbReference>
<keyword evidence="6 14" id="KW-1133">Transmembrane helix</keyword>
<evidence type="ECO:0000256" key="11">
    <source>
        <dbReference type="ARBA" id="ARBA00023170"/>
    </source>
</evidence>
<feature type="region of interest" description="Disordered" evidence="15">
    <location>
        <begin position="839"/>
        <end position="873"/>
    </location>
</feature>
<feature type="transmembrane region" description="Helical" evidence="14">
    <location>
        <begin position="307"/>
        <end position="331"/>
    </location>
</feature>
<proteinExistence type="evidence at transcript level"/>
<keyword evidence="3 14" id="KW-0716">Sensory transduction</keyword>
<dbReference type="FunFam" id="1.20.1070.10:FF:000044">
    <property type="entry name" value="Opsin, ultraviolet-sensitive"/>
    <property type="match status" value="1"/>
</dbReference>
<keyword evidence="7 14" id="KW-0157">Chromophore</keyword>
<evidence type="ECO:0000256" key="7">
    <source>
        <dbReference type="ARBA" id="ARBA00022991"/>
    </source>
</evidence>
<keyword evidence="8 14" id="KW-0297">G-protein coupled receptor</keyword>
<dbReference type="GO" id="GO:0016020">
    <property type="term" value="C:membrane"/>
    <property type="evidence" value="ECO:0007669"/>
    <property type="project" value="UniProtKB-SubCell"/>
</dbReference>
<evidence type="ECO:0000256" key="12">
    <source>
        <dbReference type="ARBA" id="ARBA00023224"/>
    </source>
</evidence>
<feature type="transmembrane region" description="Helical" evidence="14">
    <location>
        <begin position="372"/>
        <end position="396"/>
    </location>
</feature>
<keyword evidence="10" id="KW-1015">Disulfide bond</keyword>
<dbReference type="PROSITE" id="PS00237">
    <property type="entry name" value="G_PROTEIN_RECEP_F1_1"/>
    <property type="match status" value="1"/>
</dbReference>
<feature type="region of interest" description="Disordered" evidence="15">
    <location>
        <begin position="459"/>
        <end position="603"/>
    </location>
</feature>
<feature type="transmembrane region" description="Helical" evidence="14">
    <location>
        <begin position="180"/>
        <end position="202"/>
    </location>
</feature>
<organism evidence="17">
    <name type="scientific">Ooperipatus hispidus</name>
    <dbReference type="NCBI Taxonomy" id="1198994"/>
    <lineage>
        <taxon>Eukaryota</taxon>
        <taxon>Metazoa</taxon>
        <taxon>Ecdysozoa</taxon>
        <taxon>Onychophora</taxon>
        <taxon>Udeonychophora</taxon>
        <taxon>Euonychophora</taxon>
        <taxon>Peripatopsidae</taxon>
        <taxon>Ooperipatus</taxon>
    </lineage>
</organism>
<dbReference type="PRINTS" id="PR00238">
    <property type="entry name" value="OPSIN"/>
</dbReference>
<feature type="transmembrane region" description="Helical" evidence="14">
    <location>
        <begin position="218"/>
        <end position="239"/>
    </location>
</feature>
<evidence type="ECO:0000256" key="4">
    <source>
        <dbReference type="ARBA" id="ARBA00022692"/>
    </source>
</evidence>
<name>I6R4U4_9BILA</name>
<evidence type="ECO:0000256" key="3">
    <source>
        <dbReference type="ARBA" id="ARBA00022606"/>
    </source>
</evidence>
<dbReference type="PROSITE" id="PS00238">
    <property type="entry name" value="OPSIN"/>
    <property type="match status" value="1"/>
</dbReference>
<dbReference type="PRINTS" id="PR00577">
    <property type="entry name" value="OPSINRH3RH4"/>
</dbReference>
<feature type="compositionally biased region" description="Low complexity" evidence="15">
    <location>
        <begin position="459"/>
        <end position="471"/>
    </location>
</feature>
<keyword evidence="5 14" id="KW-0681">Retinal protein</keyword>
<evidence type="ECO:0000256" key="1">
    <source>
        <dbReference type="ARBA" id="ARBA00004141"/>
    </source>
</evidence>
<evidence type="ECO:0000259" key="16">
    <source>
        <dbReference type="PROSITE" id="PS50262"/>
    </source>
</evidence>
<dbReference type="Gene3D" id="1.20.1070.10">
    <property type="entry name" value="Rhodopsin 7-helix transmembrane proteins"/>
    <property type="match status" value="1"/>
</dbReference>
<feature type="domain" description="G-protein coupled receptors family 1 profile" evidence="16">
    <location>
        <begin position="160"/>
        <end position="425"/>
    </location>
</feature>
<evidence type="ECO:0000256" key="2">
    <source>
        <dbReference type="ARBA" id="ARBA00022543"/>
    </source>
</evidence>
<feature type="compositionally biased region" description="Basic and acidic residues" evidence="15">
    <location>
        <begin position="480"/>
        <end position="509"/>
    </location>
</feature>
<accession>I6R4U4</accession>
<dbReference type="Pfam" id="PF00001">
    <property type="entry name" value="7tm_1"/>
    <property type="match status" value="1"/>
</dbReference>
<evidence type="ECO:0000256" key="14">
    <source>
        <dbReference type="RuleBase" id="RU004951"/>
    </source>
</evidence>
<comment type="subcellular location">
    <subcellularLocation>
        <location evidence="1 14">Membrane</location>
        <topology evidence="1 14">Multi-pass membrane protein</topology>
    </subcellularLocation>
</comment>
<keyword evidence="11 14" id="KW-0675">Receptor</keyword>
<evidence type="ECO:0000256" key="13">
    <source>
        <dbReference type="ARBA" id="ARBA00023305"/>
    </source>
</evidence>
<dbReference type="GO" id="GO:0004930">
    <property type="term" value="F:G protein-coupled receptor activity"/>
    <property type="evidence" value="ECO:0007669"/>
    <property type="project" value="UniProtKB-KW"/>
</dbReference>
<dbReference type="SUPFAM" id="SSF81321">
    <property type="entry name" value="Family A G protein-coupled receptor-like"/>
    <property type="match status" value="1"/>
</dbReference>
<keyword evidence="4 14" id="KW-0812">Transmembrane</keyword>
<comment type="similarity">
    <text evidence="14">Belongs to the G-protein coupled receptor 1 family. Opsin subfamily.</text>
</comment>
<dbReference type="PROSITE" id="PS50262">
    <property type="entry name" value="G_PROTEIN_RECEP_F1_2"/>
    <property type="match status" value="1"/>
</dbReference>
<dbReference type="InterPro" id="IPR027430">
    <property type="entry name" value="Retinal_BS"/>
</dbReference>
<dbReference type="InterPro" id="IPR017452">
    <property type="entry name" value="GPCR_Rhodpsn_7TM"/>
</dbReference>
<dbReference type="GO" id="GO:0007602">
    <property type="term" value="P:phototransduction"/>
    <property type="evidence" value="ECO:0007669"/>
    <property type="project" value="UniProtKB-KW"/>
</dbReference>
<dbReference type="AlphaFoldDB" id="I6R4U4"/>
<evidence type="ECO:0000256" key="5">
    <source>
        <dbReference type="ARBA" id="ARBA00022925"/>
    </source>
</evidence>
<dbReference type="InterPro" id="IPR050125">
    <property type="entry name" value="GPCR_opsins"/>
</dbReference>
<evidence type="ECO:0000313" key="17">
    <source>
        <dbReference type="EMBL" id="AFM43712.1"/>
    </source>
</evidence>
<feature type="transmembrane region" description="Helical" evidence="14">
    <location>
        <begin position="144"/>
        <end position="168"/>
    </location>
</feature>
<feature type="transmembrane region" description="Helical" evidence="14">
    <location>
        <begin position="260"/>
        <end position="280"/>
    </location>
</feature>
<keyword evidence="12 14" id="KW-0807">Transducer</keyword>
<evidence type="ECO:0000256" key="15">
    <source>
        <dbReference type="SAM" id="MobiDB-lite"/>
    </source>
</evidence>
<dbReference type="GO" id="GO:0009881">
    <property type="term" value="F:photoreceptor activity"/>
    <property type="evidence" value="ECO:0007669"/>
    <property type="project" value="UniProtKB-KW"/>
</dbReference>
<dbReference type="GO" id="GO:0007601">
    <property type="term" value="P:visual perception"/>
    <property type="evidence" value="ECO:0007669"/>
    <property type="project" value="UniProtKB-KW"/>
</dbReference>
<comment type="caution">
    <text evidence="14">Lacks conserved residue(s) required for the propagation of feature annotation.</text>
</comment>
<keyword evidence="2 14" id="KW-0600">Photoreceptor protein</keyword>
<evidence type="ECO:0000256" key="10">
    <source>
        <dbReference type="ARBA" id="ARBA00023157"/>
    </source>
</evidence>
<dbReference type="CDD" id="cd15079">
    <property type="entry name" value="7tmA_photoreceptors_insect"/>
    <property type="match status" value="1"/>
</dbReference>
<evidence type="ECO:0000256" key="6">
    <source>
        <dbReference type="ARBA" id="ARBA00022989"/>
    </source>
</evidence>
<evidence type="ECO:0000256" key="8">
    <source>
        <dbReference type="ARBA" id="ARBA00023040"/>
    </source>
</evidence>
<dbReference type="InterPro" id="IPR000276">
    <property type="entry name" value="GPCR_Rhodpsn"/>
</dbReference>
<feature type="compositionally biased region" description="Polar residues" evidence="15">
    <location>
        <begin position="547"/>
        <end position="596"/>
    </location>
</feature>
<protein>
    <submittedName>
        <fullName evidence="17">Onychopsin</fullName>
    </submittedName>
</protein>
<evidence type="ECO:0000256" key="9">
    <source>
        <dbReference type="ARBA" id="ARBA00023136"/>
    </source>
</evidence>